<evidence type="ECO:0000313" key="2">
    <source>
        <dbReference type="EMBL" id="MPN63992.1"/>
    </source>
</evidence>
<accession>A0A645JL50</accession>
<gene>
    <name evidence="2" type="ORF">SDC9_211761</name>
</gene>
<dbReference type="EMBL" id="VSSQ01144269">
    <property type="protein sequence ID" value="MPN63992.1"/>
    <property type="molecule type" value="Genomic_DNA"/>
</dbReference>
<feature type="compositionally biased region" description="Polar residues" evidence="1">
    <location>
        <begin position="1"/>
        <end position="11"/>
    </location>
</feature>
<name>A0A645JL50_9ZZZZ</name>
<evidence type="ECO:0000256" key="1">
    <source>
        <dbReference type="SAM" id="MobiDB-lite"/>
    </source>
</evidence>
<sequence>MNAGISESTDMANIGPHEDIPEESKNNRSPIGTVYRFGLVR</sequence>
<feature type="compositionally biased region" description="Basic and acidic residues" evidence="1">
    <location>
        <begin position="16"/>
        <end position="26"/>
    </location>
</feature>
<dbReference type="AlphaFoldDB" id="A0A645JL50"/>
<comment type="caution">
    <text evidence="2">The sequence shown here is derived from an EMBL/GenBank/DDBJ whole genome shotgun (WGS) entry which is preliminary data.</text>
</comment>
<proteinExistence type="predicted"/>
<organism evidence="2">
    <name type="scientific">bioreactor metagenome</name>
    <dbReference type="NCBI Taxonomy" id="1076179"/>
    <lineage>
        <taxon>unclassified sequences</taxon>
        <taxon>metagenomes</taxon>
        <taxon>ecological metagenomes</taxon>
    </lineage>
</organism>
<reference evidence="2" key="1">
    <citation type="submission" date="2019-08" db="EMBL/GenBank/DDBJ databases">
        <authorList>
            <person name="Kucharzyk K."/>
            <person name="Murdoch R.W."/>
            <person name="Higgins S."/>
            <person name="Loffler F."/>
        </authorList>
    </citation>
    <scope>NUCLEOTIDE SEQUENCE</scope>
</reference>
<protein>
    <submittedName>
        <fullName evidence="2">Uncharacterized protein</fullName>
    </submittedName>
</protein>
<feature type="region of interest" description="Disordered" evidence="1">
    <location>
        <begin position="1"/>
        <end position="32"/>
    </location>
</feature>